<keyword evidence="3" id="KW-1185">Reference proteome</keyword>
<dbReference type="InterPro" id="IPR017520">
    <property type="entry name" value="CHP03086"/>
</dbReference>
<dbReference type="NCBIfam" id="TIGR03086">
    <property type="entry name" value="TIGR03086 family metal-binding protein"/>
    <property type="match status" value="1"/>
</dbReference>
<dbReference type="Proteomes" id="UP000271469">
    <property type="component" value="Chromosome"/>
</dbReference>
<dbReference type="EMBL" id="CP033972">
    <property type="protein sequence ID" value="AZG47289.1"/>
    <property type="molecule type" value="Genomic_DNA"/>
</dbReference>
<dbReference type="Gene3D" id="1.20.120.450">
    <property type="entry name" value="dinb family like domain"/>
    <property type="match status" value="1"/>
</dbReference>
<feature type="domain" description="Mycothiol-dependent maleylpyruvate isomerase metal-binding" evidence="1">
    <location>
        <begin position="22"/>
        <end position="65"/>
    </location>
</feature>
<dbReference type="AlphaFoldDB" id="A0A3G8JRX1"/>
<organism evidence="2 3">
    <name type="scientific">Gordonia insulae</name>
    <dbReference type="NCBI Taxonomy" id="2420509"/>
    <lineage>
        <taxon>Bacteria</taxon>
        <taxon>Bacillati</taxon>
        <taxon>Actinomycetota</taxon>
        <taxon>Actinomycetes</taxon>
        <taxon>Mycobacteriales</taxon>
        <taxon>Gordoniaceae</taxon>
        <taxon>Gordonia</taxon>
    </lineage>
</organism>
<evidence type="ECO:0000313" key="2">
    <source>
        <dbReference type="EMBL" id="AZG47289.1"/>
    </source>
</evidence>
<sequence>MTTSSDITSTHDADTDLSSRYRHLADGFGTVLDAVPEQRWSAPSPCEDWTAREVVGHLIDTQRDFFSGHEIDLGTRPSLDDPAAAWQIHRTAVAERLDDPAVGSKAFDGHFGPTTVGETLLRFYGFDMVAHRWDVAAATDQELRFTDDELDLMETAADGFGPALYGEGVCKSGVEAPAGADRQARLLAKLGREM</sequence>
<dbReference type="OrthoDB" id="5185819at2"/>
<dbReference type="NCBIfam" id="TIGR03083">
    <property type="entry name" value="maleylpyruvate isomerase family mycothiol-dependent enzyme"/>
    <property type="match status" value="1"/>
</dbReference>
<protein>
    <recommendedName>
        <fullName evidence="1">Mycothiol-dependent maleylpyruvate isomerase metal-binding domain-containing protein</fullName>
    </recommendedName>
</protein>
<gene>
    <name evidence="2" type="ORF">D7316_03897</name>
</gene>
<reference evidence="2 3" key="1">
    <citation type="submission" date="2018-11" db="EMBL/GenBank/DDBJ databases">
        <title>Gordonia insulae sp. nov., isolated from an island soil.</title>
        <authorList>
            <person name="Kim Y.S."/>
            <person name="Kim S.B."/>
        </authorList>
    </citation>
    <scope>NUCLEOTIDE SEQUENCE [LARGE SCALE GENOMIC DNA]</scope>
    <source>
        <strain evidence="2 3">MMS17-SY073</strain>
    </source>
</reference>
<evidence type="ECO:0000313" key="3">
    <source>
        <dbReference type="Proteomes" id="UP000271469"/>
    </source>
</evidence>
<accession>A0A3G8JRX1</accession>
<dbReference type="InterPro" id="IPR024344">
    <property type="entry name" value="MDMPI_metal-binding"/>
</dbReference>
<dbReference type="SUPFAM" id="SSF109854">
    <property type="entry name" value="DinB/YfiT-like putative metalloenzymes"/>
    <property type="match status" value="1"/>
</dbReference>
<dbReference type="InterPro" id="IPR034660">
    <property type="entry name" value="DinB/YfiT-like"/>
</dbReference>
<name>A0A3G8JRX1_9ACTN</name>
<dbReference type="RefSeq" id="WP_124709681.1">
    <property type="nucleotide sequence ID" value="NZ_CP033972.1"/>
</dbReference>
<dbReference type="Pfam" id="PF11716">
    <property type="entry name" value="MDMPI_N"/>
    <property type="match status" value="1"/>
</dbReference>
<dbReference type="InterPro" id="IPR017517">
    <property type="entry name" value="Maleyloyr_isom"/>
</dbReference>
<dbReference type="GO" id="GO:0046872">
    <property type="term" value="F:metal ion binding"/>
    <property type="evidence" value="ECO:0007669"/>
    <property type="project" value="InterPro"/>
</dbReference>
<dbReference type="KEGG" id="gom:D7316_03897"/>
<evidence type="ECO:0000259" key="1">
    <source>
        <dbReference type="Pfam" id="PF11716"/>
    </source>
</evidence>
<proteinExistence type="predicted"/>